<proteinExistence type="inferred from homology"/>
<evidence type="ECO:0000259" key="5">
    <source>
        <dbReference type="Pfam" id="PF23557"/>
    </source>
</evidence>
<dbReference type="Pfam" id="PF23557">
    <property type="entry name" value="TPR_leprecan"/>
    <property type="match status" value="1"/>
</dbReference>
<evidence type="ECO:0000313" key="7">
    <source>
        <dbReference type="Proteomes" id="UP001369086"/>
    </source>
</evidence>
<dbReference type="InterPro" id="IPR052284">
    <property type="entry name" value="Collagen_mod_leprecan"/>
</dbReference>
<keyword evidence="2" id="KW-0732">Signal</keyword>
<evidence type="ECO:0000256" key="4">
    <source>
        <dbReference type="SAM" id="MobiDB-lite"/>
    </source>
</evidence>
<feature type="region of interest" description="Disordered" evidence="4">
    <location>
        <begin position="386"/>
        <end position="406"/>
    </location>
</feature>
<gene>
    <name evidence="6" type="ORF">HHUSO_G31147</name>
</gene>
<feature type="domain" description="Leprecan-like alpha-helical" evidence="5">
    <location>
        <begin position="44"/>
        <end position="341"/>
    </location>
</feature>
<comment type="caution">
    <text evidence="6">The sequence shown here is derived from an EMBL/GenBank/DDBJ whole genome shotgun (WGS) entry which is preliminary data.</text>
</comment>
<dbReference type="InterPro" id="IPR011990">
    <property type="entry name" value="TPR-like_helical_dom_sf"/>
</dbReference>
<name>A0ABR0YC25_HUSHU</name>
<evidence type="ECO:0000256" key="1">
    <source>
        <dbReference type="ARBA" id="ARBA00006487"/>
    </source>
</evidence>
<dbReference type="Gene3D" id="1.25.40.10">
    <property type="entry name" value="Tetratricopeptide repeat domain"/>
    <property type="match status" value="2"/>
</dbReference>
<keyword evidence="3" id="KW-0325">Glycoprotein</keyword>
<keyword evidence="7" id="KW-1185">Reference proteome</keyword>
<protein>
    <submittedName>
        <fullName evidence="6">Cartilage-associated protein-like</fullName>
    </submittedName>
</protein>
<comment type="similarity">
    <text evidence="1">Belongs to the leprecan family.</text>
</comment>
<dbReference type="Proteomes" id="UP001369086">
    <property type="component" value="Unassembled WGS sequence"/>
</dbReference>
<evidence type="ECO:0000313" key="6">
    <source>
        <dbReference type="EMBL" id="KAK6470201.1"/>
    </source>
</evidence>
<evidence type="ECO:0000256" key="2">
    <source>
        <dbReference type="ARBA" id="ARBA00022729"/>
    </source>
</evidence>
<dbReference type="PANTHER" id="PTHR13986:SF4">
    <property type="entry name" value="ENDOPLASMIC RETICULUM PROTEIN SC65"/>
    <property type="match status" value="1"/>
</dbReference>
<dbReference type="PANTHER" id="PTHR13986">
    <property type="entry name" value="PROTEIN LYSINE HYDROXYLATION COMPLEX COMPONENT"/>
    <property type="match status" value="1"/>
</dbReference>
<accession>A0ABR0YC25</accession>
<feature type="compositionally biased region" description="Acidic residues" evidence="4">
    <location>
        <begin position="395"/>
        <end position="406"/>
    </location>
</feature>
<dbReference type="InterPro" id="IPR056585">
    <property type="entry name" value="Leprecan_dom"/>
</dbReference>
<sequence>MEPHRKNASKTLVYFYVCAALLVAIEAQYEKYSFRSYPQSELMPLETAYGYALDQYAAENWKDSIKYLEMSLRIHRLLKDSESFCSHNCSKVGRDQQDALLVDSELRAFNHVLQRAFCLKKCKASSPVFSVAYPRKDILDAFYNRMPYRYLQFAYFQGNNLEKAVSAAHTFLQRNPEDPMMLKNLNYFKTLFEVDEYLIDLEEQPYQSLFVKSVKLYNAGDFRSSIAGMEQAVSEYFQVYELCLAACEGAHEVREFKDFYPAVADHYTDVLECKVKCEGSLAPNVGGFFVEKFVATMYHYLQFTYYKLNDVKNAAPCAASYLLFDPQDEIMLQNMVYYRFYREQWGLEDNDFRPRPEALQYFNQTTMQKQMLEFAQHYLQSDDEDVVSPEMTEISSDEPPDSEFEGVGDYEESIYAKWWQEPKSKGDAGEPYV</sequence>
<organism evidence="6 7">
    <name type="scientific">Huso huso</name>
    <name type="common">Beluga</name>
    <name type="synonym">Acipenser huso</name>
    <dbReference type="NCBI Taxonomy" id="61971"/>
    <lineage>
        <taxon>Eukaryota</taxon>
        <taxon>Metazoa</taxon>
        <taxon>Chordata</taxon>
        <taxon>Craniata</taxon>
        <taxon>Vertebrata</taxon>
        <taxon>Euteleostomi</taxon>
        <taxon>Actinopterygii</taxon>
        <taxon>Chondrostei</taxon>
        <taxon>Acipenseriformes</taxon>
        <taxon>Acipenseridae</taxon>
        <taxon>Huso</taxon>
    </lineage>
</organism>
<reference evidence="6 7" key="1">
    <citation type="submission" date="2021-05" db="EMBL/GenBank/DDBJ databases">
        <authorList>
            <person name="Zahm M."/>
            <person name="Klopp C."/>
            <person name="Cabau C."/>
            <person name="Kuhl H."/>
            <person name="Suciu R."/>
            <person name="Ciorpac M."/>
            <person name="Holostenco D."/>
            <person name="Gessner J."/>
            <person name="Wuertz S."/>
            <person name="Hohne C."/>
            <person name="Stock M."/>
            <person name="Gislard M."/>
            <person name="Lluch J."/>
            <person name="Milhes M."/>
            <person name="Lampietro C."/>
            <person name="Lopez Roques C."/>
            <person name="Donnadieu C."/>
            <person name="Du K."/>
            <person name="Schartl M."/>
            <person name="Guiguen Y."/>
        </authorList>
    </citation>
    <scope>NUCLEOTIDE SEQUENCE [LARGE SCALE GENOMIC DNA]</scope>
    <source>
        <strain evidence="6">Hh-F2</strain>
        <tissue evidence="6">Blood</tissue>
    </source>
</reference>
<dbReference type="EMBL" id="JAHFZB010000036">
    <property type="protein sequence ID" value="KAK6470201.1"/>
    <property type="molecule type" value="Genomic_DNA"/>
</dbReference>
<evidence type="ECO:0000256" key="3">
    <source>
        <dbReference type="ARBA" id="ARBA00023180"/>
    </source>
</evidence>